<dbReference type="PANTHER" id="PTHR10170:SF10">
    <property type="entry name" value="HUNTINGTIN"/>
    <property type="match status" value="1"/>
</dbReference>
<feature type="non-terminal residue" evidence="4">
    <location>
        <position position="427"/>
    </location>
</feature>
<evidence type="ECO:0000313" key="5">
    <source>
        <dbReference type="Proteomes" id="UP000051574"/>
    </source>
</evidence>
<reference evidence="4 5" key="1">
    <citation type="submission" date="2015-09" db="EMBL/GenBank/DDBJ databases">
        <title>Draft genome of the scarab beetle Oryctes borbonicus.</title>
        <authorList>
            <person name="Meyer J.M."/>
            <person name="Markov G.V."/>
            <person name="Baskaran P."/>
            <person name="Herrmann M."/>
            <person name="Sommer R.J."/>
            <person name="Roedelsperger C."/>
        </authorList>
    </citation>
    <scope>NUCLEOTIDE SEQUENCE [LARGE SCALE GENOMIC DNA]</scope>
    <source>
        <strain evidence="4">OB123</strain>
        <tissue evidence="4">Whole animal</tissue>
    </source>
</reference>
<proteinExistence type="inferred from homology"/>
<dbReference type="InterPro" id="IPR016024">
    <property type="entry name" value="ARM-type_fold"/>
</dbReference>
<evidence type="ECO:0000256" key="2">
    <source>
        <dbReference type="ARBA" id="ARBA00007153"/>
    </source>
</evidence>
<dbReference type="InterPro" id="IPR011989">
    <property type="entry name" value="ARM-like"/>
</dbReference>
<dbReference type="PANTHER" id="PTHR10170">
    <property type="entry name" value="HUNTINGTON DISEASE PROTEIN"/>
    <property type="match status" value="1"/>
</dbReference>
<dbReference type="InterPro" id="IPR024613">
    <property type="entry name" value="Huntingtin_N_HEAT_rpt-2"/>
</dbReference>
<feature type="region of interest" description="Disordered" evidence="3">
    <location>
        <begin position="342"/>
        <end position="361"/>
    </location>
</feature>
<feature type="compositionally biased region" description="Low complexity" evidence="3">
    <location>
        <begin position="342"/>
        <end position="358"/>
    </location>
</feature>
<feature type="compositionally biased region" description="Basic and acidic residues" evidence="3">
    <location>
        <begin position="372"/>
        <end position="392"/>
    </location>
</feature>
<keyword evidence="5" id="KW-1185">Reference proteome</keyword>
<protein>
    <recommendedName>
        <fullName evidence="6">HEAT domain-containing protein</fullName>
    </recommendedName>
</protein>
<evidence type="ECO:0000256" key="3">
    <source>
        <dbReference type="SAM" id="MobiDB-lite"/>
    </source>
</evidence>
<dbReference type="Proteomes" id="UP000051574">
    <property type="component" value="Unassembled WGS sequence"/>
</dbReference>
<comment type="similarity">
    <text evidence="2">Belongs to the huntingtin family.</text>
</comment>
<dbReference type="GO" id="GO:0005737">
    <property type="term" value="C:cytoplasm"/>
    <property type="evidence" value="ECO:0007669"/>
    <property type="project" value="TreeGrafter"/>
</dbReference>
<sequence>MNYVLLSSDCRLVLALLEQIPAILQGAHWLVKAKVLEVIEQLPFPLIHSMAAEENFRDRLVFDVVFGLLVDDDQRVRTIAAKTVVRIVPLLFYSEGRKSAEKVAVEHAHMYFHDRRLSETAGKEKDSMEEEEEREGEEKEKEDISEEEKIQAKIFCDDLPFPFDTLFDAASEENRNVRDALSMIVSALCRRLERNFASDSTIAGYVEALSLLSSSYPTTTYKGIWGVDESCQMSLLSFVGCLLDNELIYDIDCHTYVLRLYGNLFAGMCVHMLRSKDIDDLAATTPLTPTAAATATVQRLLWRKFSEKRQQEICESFLNHTLKLLNIFVHIIEDTSLTELKPPSTNTNSTVSSGGSSPLKTAKKVIGGDLERSNSVSERKVDDDEKAEKKNESTTTAKAVGMGYFANSAHYVKIYHVLRIAYLKYKV</sequence>
<dbReference type="InterPro" id="IPR028426">
    <property type="entry name" value="Huntingtin_fam"/>
</dbReference>
<evidence type="ECO:0008006" key="6">
    <source>
        <dbReference type="Google" id="ProtNLM"/>
    </source>
</evidence>
<dbReference type="SUPFAM" id="SSF48371">
    <property type="entry name" value="ARM repeat"/>
    <property type="match status" value="1"/>
</dbReference>
<evidence type="ECO:0000313" key="4">
    <source>
        <dbReference type="EMBL" id="KRT82333.1"/>
    </source>
</evidence>
<dbReference type="EMBL" id="LJIG01009811">
    <property type="protein sequence ID" value="KRT82333.1"/>
    <property type="molecule type" value="Genomic_DNA"/>
</dbReference>
<accession>A0A0T6B5D4</accession>
<dbReference type="OrthoDB" id="10065698at2759"/>
<evidence type="ECO:0000256" key="1">
    <source>
        <dbReference type="ARBA" id="ARBA00002907"/>
    </source>
</evidence>
<feature type="region of interest" description="Disordered" evidence="3">
    <location>
        <begin position="372"/>
        <end position="393"/>
    </location>
</feature>
<feature type="region of interest" description="Disordered" evidence="3">
    <location>
        <begin position="120"/>
        <end position="146"/>
    </location>
</feature>
<feature type="compositionally biased region" description="Basic and acidic residues" evidence="3">
    <location>
        <begin position="136"/>
        <end position="146"/>
    </location>
</feature>
<dbReference type="AlphaFoldDB" id="A0A0T6B5D4"/>
<gene>
    <name evidence="4" type="ORF">AMK59_3224</name>
</gene>
<comment type="caution">
    <text evidence="4">The sequence shown here is derived from an EMBL/GenBank/DDBJ whole genome shotgun (WGS) entry which is preliminary data.</text>
</comment>
<organism evidence="4 5">
    <name type="scientific">Oryctes borbonicus</name>
    <dbReference type="NCBI Taxonomy" id="1629725"/>
    <lineage>
        <taxon>Eukaryota</taxon>
        <taxon>Metazoa</taxon>
        <taxon>Ecdysozoa</taxon>
        <taxon>Arthropoda</taxon>
        <taxon>Hexapoda</taxon>
        <taxon>Insecta</taxon>
        <taxon>Pterygota</taxon>
        <taxon>Neoptera</taxon>
        <taxon>Endopterygota</taxon>
        <taxon>Coleoptera</taxon>
        <taxon>Polyphaga</taxon>
        <taxon>Scarabaeiformia</taxon>
        <taxon>Scarabaeidae</taxon>
        <taxon>Dynastinae</taxon>
        <taxon>Oryctes</taxon>
    </lineage>
</organism>
<dbReference type="Gene3D" id="1.25.10.10">
    <property type="entry name" value="Leucine-rich Repeat Variant"/>
    <property type="match status" value="1"/>
</dbReference>
<comment type="function">
    <text evidence="1">May play a role in microtubule-mediated transport or vesicle function.</text>
</comment>
<name>A0A0T6B5D4_9SCAR</name>
<dbReference type="Pfam" id="PF12372">
    <property type="entry name" value="Htt_N-HEAT"/>
    <property type="match status" value="1"/>
</dbReference>